<feature type="compositionally biased region" description="Polar residues" evidence="7">
    <location>
        <begin position="341"/>
        <end position="364"/>
    </location>
</feature>
<dbReference type="eggNOG" id="KOG3582">
    <property type="taxonomic scope" value="Eukaryota"/>
</dbReference>
<evidence type="ECO:0000313" key="9">
    <source>
        <dbReference type="Proteomes" id="UP000001593"/>
    </source>
</evidence>
<evidence type="ECO:0000256" key="5">
    <source>
        <dbReference type="ARBA" id="ARBA00023242"/>
    </source>
</evidence>
<evidence type="ECO:0000256" key="3">
    <source>
        <dbReference type="ARBA" id="ARBA00023125"/>
    </source>
</evidence>
<name>A7SA34_NEMVE</name>
<dbReference type="KEGG" id="nve:5511024"/>
<keyword evidence="5" id="KW-0539">Nucleus</keyword>
<feature type="region of interest" description="Disordered" evidence="7">
    <location>
        <begin position="339"/>
        <end position="401"/>
    </location>
</feature>
<feature type="compositionally biased region" description="Polar residues" evidence="7">
    <location>
        <begin position="386"/>
        <end position="401"/>
    </location>
</feature>
<dbReference type="AlphaFoldDB" id="A7SA34"/>
<comment type="subcellular location">
    <subcellularLocation>
        <location evidence="1">Nucleus</location>
    </subcellularLocation>
</comment>
<sequence length="1009" mass="112023">MTMHRKSMEELDLLKSNSAATSANLESESSGQSNESTVKNVLSALIEENLSKLFECLQVEYGKHILVSPKWKNFGSQKLAFSEKTRLNNAIWRCWHLQFKKGKKPLFCQFVSPLSEEREPPKNTHLAVILEGRYWRRKLDAVAREYKRWRVYYKKKTQEAEEADRQRLRSLSISSGDETVSNQSPAMAQMMHIMDTHISTDVMLSSHPDTLFTSKSKHQLKEERQTPRDVMYQPTLDSLQPNLDEFVEHISSLADLIQQDETFTSSPRMASQRFSAEDINYQQQSHLEVMEHSTDYPTSCRQEYMDTSGSYNDYSVEYQDMEQPESLPEEPLPQLVEENSQEMYSPQPQESFEQLTSPVQSPLGSSLHGVPPNSVPQSPVQRSPSAMSPPSLGTSQYKASSVTTQHRQSFTTGSSMLSQQTDNVKITRNVSDSQLYNMESYGSPLKGVSLLPQYEPELPAQVQFPNLVAQLQSIQSKRPEVQASSSKVAKRARLPRNMSDSRLSSMGRVSRSSSLHNQSAVGTANMTPLEQIRAQAIAQGTMPPGPTYQVMPRFQTPVGHTKVPSYKRKSKMPRNMSDSSLLYMGLPQQHPQPSSSWIGQRVRKMSEPSLEVASSMAQQAFSQQLVAESLTPTSTQLVHSLASGVRESHSTLIDQLSQMSQASAQVPTSAGITSVPGVAGAGSLLGQLLLQNGNQSEAAAMTTTVDDNSQVMKQLLQLIQRQQHQQQQQQQQQQQSSQAMHSGELLALLKAVAQGDSCSDVASLLQASLQQGNQSQRQQLSLHNQQMQQQQIQQQQQLQQLLQHQQLQKQAPYAQQSSQLGTIQQTAQLQQQSTQSHQKQTQPQQLSPLQPFAPPTSQPLTQLLQQGAQSLPQLVAQISTMPVVQMSNLGIQTVAPVVRTTPIAIAPHPGTAVMAAPIHASSVLSTQYSLPIMTSATQGSKFAVTPLQQILRSTSPSLAAMTSQPSAAPGHQQFQVSNNEQSFTSSFSDPPGEHELSFGRSMKYQFKFQ</sequence>
<proteinExistence type="predicted"/>
<keyword evidence="6" id="KW-0175">Coiled coil</keyword>
<feature type="region of interest" description="Disordered" evidence="7">
    <location>
        <begin position="827"/>
        <end position="859"/>
    </location>
</feature>
<dbReference type="InterPro" id="IPR052207">
    <property type="entry name" value="Max-like/E-box_TFs"/>
</dbReference>
<dbReference type="CDD" id="cd21739">
    <property type="entry name" value="NES2-NLS_ChREBP-like"/>
    <property type="match status" value="1"/>
</dbReference>
<dbReference type="PANTHER" id="PTHR15741:SF37">
    <property type="entry name" value="LD38259P"/>
    <property type="match status" value="1"/>
</dbReference>
<evidence type="ECO:0000256" key="1">
    <source>
        <dbReference type="ARBA" id="ARBA00004123"/>
    </source>
</evidence>
<feature type="region of interest" description="Disordered" evidence="7">
    <location>
        <begin position="500"/>
        <end position="521"/>
    </location>
</feature>
<keyword evidence="3" id="KW-0238">DNA-binding</keyword>
<feature type="compositionally biased region" description="Low complexity" evidence="7">
    <location>
        <begin position="370"/>
        <end position="385"/>
    </location>
</feature>
<organism evidence="8 9">
    <name type="scientific">Nematostella vectensis</name>
    <name type="common">Starlet sea anemone</name>
    <dbReference type="NCBI Taxonomy" id="45351"/>
    <lineage>
        <taxon>Eukaryota</taxon>
        <taxon>Metazoa</taxon>
        <taxon>Cnidaria</taxon>
        <taxon>Anthozoa</taxon>
        <taxon>Hexacorallia</taxon>
        <taxon>Actiniaria</taxon>
        <taxon>Edwardsiidae</taxon>
        <taxon>Nematostella</taxon>
    </lineage>
</organism>
<keyword evidence="2" id="KW-0805">Transcription regulation</keyword>
<feature type="compositionally biased region" description="Low complexity" evidence="7">
    <location>
        <begin position="827"/>
        <end position="850"/>
    </location>
</feature>
<evidence type="ECO:0000256" key="7">
    <source>
        <dbReference type="SAM" id="MobiDB-lite"/>
    </source>
</evidence>
<dbReference type="OrthoDB" id="6022628at2759"/>
<dbReference type="EMBL" id="DS469607">
    <property type="protein sequence ID" value="EDO39390.1"/>
    <property type="molecule type" value="Genomic_DNA"/>
</dbReference>
<evidence type="ECO:0000313" key="8">
    <source>
        <dbReference type="EMBL" id="EDO39390.1"/>
    </source>
</evidence>
<keyword evidence="9" id="KW-1185">Reference proteome</keyword>
<dbReference type="InParanoid" id="A7SA34"/>
<keyword evidence="4" id="KW-0804">Transcription</keyword>
<dbReference type="OMA" id="ILVSPKW"/>
<feature type="coiled-coil region" evidence="6">
    <location>
        <begin position="773"/>
        <end position="804"/>
    </location>
</feature>
<evidence type="ECO:0000256" key="4">
    <source>
        <dbReference type="ARBA" id="ARBA00023163"/>
    </source>
</evidence>
<evidence type="ECO:0000256" key="2">
    <source>
        <dbReference type="ARBA" id="ARBA00023015"/>
    </source>
</evidence>
<dbReference type="GO" id="GO:0000981">
    <property type="term" value="F:DNA-binding transcription factor activity, RNA polymerase II-specific"/>
    <property type="evidence" value="ECO:0000318"/>
    <property type="project" value="GO_Central"/>
</dbReference>
<feature type="region of interest" description="Disordered" evidence="7">
    <location>
        <begin position="960"/>
        <end position="994"/>
    </location>
</feature>
<dbReference type="PANTHER" id="PTHR15741">
    <property type="entry name" value="BASIC HELIX-LOOP-HELIX ZIP TRANSCRIPTION FACTOR"/>
    <property type="match status" value="1"/>
</dbReference>
<feature type="compositionally biased region" description="Low complexity" evidence="7">
    <location>
        <begin position="501"/>
        <end position="514"/>
    </location>
</feature>
<protein>
    <submittedName>
        <fullName evidence="8">Uncharacterized protein</fullName>
    </submittedName>
</protein>
<dbReference type="Proteomes" id="UP000001593">
    <property type="component" value="Unassembled WGS sequence"/>
</dbReference>
<dbReference type="GO" id="GO:0006357">
    <property type="term" value="P:regulation of transcription by RNA polymerase II"/>
    <property type="evidence" value="ECO:0000318"/>
    <property type="project" value="GO_Central"/>
</dbReference>
<evidence type="ECO:0000256" key="6">
    <source>
        <dbReference type="SAM" id="Coils"/>
    </source>
</evidence>
<gene>
    <name evidence="8" type="ORF">NEMVEDRAFT_v1g243883</name>
</gene>
<accession>A7SA34</accession>
<dbReference type="STRING" id="45351.A7SA34"/>
<dbReference type="GO" id="GO:0005634">
    <property type="term" value="C:nucleus"/>
    <property type="evidence" value="ECO:0000318"/>
    <property type="project" value="GO_Central"/>
</dbReference>
<dbReference type="HOGENOM" id="CLU_298143_0_0_1"/>
<dbReference type="GO" id="GO:0000978">
    <property type="term" value="F:RNA polymerase II cis-regulatory region sequence-specific DNA binding"/>
    <property type="evidence" value="ECO:0000318"/>
    <property type="project" value="GO_Central"/>
</dbReference>
<feature type="compositionally biased region" description="Polar residues" evidence="7">
    <location>
        <begin position="960"/>
        <end position="988"/>
    </location>
</feature>
<reference evidence="8 9" key="1">
    <citation type="journal article" date="2007" name="Science">
        <title>Sea anemone genome reveals ancestral eumetazoan gene repertoire and genomic organization.</title>
        <authorList>
            <person name="Putnam N.H."/>
            <person name="Srivastava M."/>
            <person name="Hellsten U."/>
            <person name="Dirks B."/>
            <person name="Chapman J."/>
            <person name="Salamov A."/>
            <person name="Terry A."/>
            <person name="Shapiro H."/>
            <person name="Lindquist E."/>
            <person name="Kapitonov V.V."/>
            <person name="Jurka J."/>
            <person name="Genikhovich G."/>
            <person name="Grigoriev I.V."/>
            <person name="Lucas S.M."/>
            <person name="Steele R.E."/>
            <person name="Finnerty J.R."/>
            <person name="Technau U."/>
            <person name="Martindale M.Q."/>
            <person name="Rokhsar D.S."/>
        </authorList>
    </citation>
    <scope>NUCLEOTIDE SEQUENCE [LARGE SCALE GENOMIC DNA]</scope>
    <source>
        <strain evidence="9">CH2 X CH6</strain>
    </source>
</reference>